<dbReference type="EMBL" id="NKHD01000016">
    <property type="protein sequence ID" value="OXT08404.1"/>
    <property type="molecule type" value="Genomic_DNA"/>
</dbReference>
<evidence type="ECO:0000256" key="1">
    <source>
        <dbReference type="ARBA" id="ARBA00001917"/>
    </source>
</evidence>
<dbReference type="RefSeq" id="WP_013298503.1">
    <property type="nucleotide sequence ID" value="NZ_CP116969.1"/>
</dbReference>
<dbReference type="PANTHER" id="PTHR43673:SF2">
    <property type="entry name" value="NITROREDUCTASE"/>
    <property type="match status" value="1"/>
</dbReference>
<feature type="domain" description="Nitroreductase" evidence="6">
    <location>
        <begin position="10"/>
        <end position="182"/>
    </location>
</feature>
<keyword evidence="5" id="KW-0560">Oxidoreductase</keyword>
<accession>A0A231VJQ7</accession>
<gene>
    <name evidence="7" type="ORF">CE561_05630</name>
</gene>
<evidence type="ECO:0000256" key="2">
    <source>
        <dbReference type="ARBA" id="ARBA00007118"/>
    </source>
</evidence>
<protein>
    <submittedName>
        <fullName evidence="7">Nitroreductase family protein</fullName>
    </submittedName>
</protein>
<dbReference type="InterPro" id="IPR000415">
    <property type="entry name" value="Nitroreductase-like"/>
</dbReference>
<evidence type="ECO:0000256" key="4">
    <source>
        <dbReference type="ARBA" id="ARBA00022643"/>
    </source>
</evidence>
<sequence length="205" mass="23597">MKDLKEIFEERRSVNFFDKNKDLDEETLEKIIDLAVLTPSAFNLQPWEIIAVKSKEAKEKLYDVALKQPKILDAPVTLIMVGDKNGYKEDNPAWWYMKDVGMPDDKIQGSIDFAKNVLYNTDLKANNFAVRNTSFLCMSIMYAAKYYGVDSHAMIGFEEDKLKEAFGIPEDKVVVLLISLGYFDESKTLYPRLKRNGYEKIVKVV</sequence>
<comment type="similarity">
    <text evidence="2">Belongs to the nitroreductase family.</text>
</comment>
<dbReference type="InterPro" id="IPR029479">
    <property type="entry name" value="Nitroreductase"/>
</dbReference>
<organism evidence="7 8">
    <name type="scientific">Thermoanaerobacterium thermosaccharolyticum</name>
    <name type="common">Clostridium thermosaccharolyticum</name>
    <dbReference type="NCBI Taxonomy" id="1517"/>
    <lineage>
        <taxon>Bacteria</taxon>
        <taxon>Bacillati</taxon>
        <taxon>Bacillota</taxon>
        <taxon>Clostridia</taxon>
        <taxon>Thermoanaerobacterales</taxon>
        <taxon>Thermoanaerobacteraceae</taxon>
        <taxon>Thermoanaerobacterium</taxon>
    </lineage>
</organism>
<dbReference type="GO" id="GO:0016491">
    <property type="term" value="F:oxidoreductase activity"/>
    <property type="evidence" value="ECO:0007669"/>
    <property type="project" value="UniProtKB-KW"/>
</dbReference>
<evidence type="ECO:0000313" key="7">
    <source>
        <dbReference type="EMBL" id="OXT08404.1"/>
    </source>
</evidence>
<dbReference type="OMA" id="VNAQPWR"/>
<keyword evidence="4" id="KW-0288">FMN</keyword>
<dbReference type="AlphaFoldDB" id="A0A231VJQ7"/>
<evidence type="ECO:0000256" key="3">
    <source>
        <dbReference type="ARBA" id="ARBA00022630"/>
    </source>
</evidence>
<comment type="caution">
    <text evidence="7">The sequence shown here is derived from an EMBL/GenBank/DDBJ whole genome shotgun (WGS) entry which is preliminary data.</text>
</comment>
<reference evidence="7 8" key="1">
    <citation type="submission" date="2017-06" db="EMBL/GenBank/DDBJ databases">
        <title>Isolation and characterization of a thermophilic and butanogenic Thermoanaerobacterium thermosaccharolyticum M5 capable of efficient degradation of hemicellulose.</title>
        <authorList>
            <person name="Xin F."/>
            <person name="Jiang Y."/>
        </authorList>
    </citation>
    <scope>NUCLEOTIDE SEQUENCE [LARGE SCALE GENOMIC DNA]</scope>
    <source>
        <strain evidence="7 8">M5</strain>
    </source>
</reference>
<dbReference type="Proteomes" id="UP000215301">
    <property type="component" value="Unassembled WGS sequence"/>
</dbReference>
<dbReference type="Gene3D" id="3.40.109.10">
    <property type="entry name" value="NADH Oxidase"/>
    <property type="match status" value="1"/>
</dbReference>
<evidence type="ECO:0000313" key="8">
    <source>
        <dbReference type="Proteomes" id="UP000215301"/>
    </source>
</evidence>
<keyword evidence="3" id="KW-0285">Flavoprotein</keyword>
<name>A0A231VJQ7_THETR</name>
<comment type="cofactor">
    <cofactor evidence="1">
        <name>FMN</name>
        <dbReference type="ChEBI" id="CHEBI:58210"/>
    </cofactor>
</comment>
<dbReference type="PANTHER" id="PTHR43673">
    <property type="entry name" value="NAD(P)H NITROREDUCTASE YDGI-RELATED"/>
    <property type="match status" value="1"/>
</dbReference>
<dbReference type="Pfam" id="PF00881">
    <property type="entry name" value="Nitroreductase"/>
    <property type="match status" value="1"/>
</dbReference>
<dbReference type="CDD" id="cd02137">
    <property type="entry name" value="MhqN-like"/>
    <property type="match status" value="1"/>
</dbReference>
<proteinExistence type="inferred from homology"/>
<dbReference type="GeneID" id="93864877"/>
<evidence type="ECO:0000259" key="6">
    <source>
        <dbReference type="Pfam" id="PF00881"/>
    </source>
</evidence>
<evidence type="ECO:0000256" key="5">
    <source>
        <dbReference type="ARBA" id="ARBA00023002"/>
    </source>
</evidence>
<dbReference type="SUPFAM" id="SSF55469">
    <property type="entry name" value="FMN-dependent nitroreductase-like"/>
    <property type="match status" value="1"/>
</dbReference>